<sequence length="181" mass="20554">MPEQATWGTLTRTVWLEFELPDPISRLARTRINCLFDRAVLVPPEHRFFGRESLQGHRLPHRWPGQRHRDNTASGGPWDGMPRGFPRAQGPFGAKNTERGPVVSRAAPETLLIGRYARTFVMHYERRKYRLSFFNNLDTDTVSDGCCVVVLNKGGNGFVVSVFLLLKIGTSARNAMLRAWC</sequence>
<dbReference type="Proteomes" id="UP001304895">
    <property type="component" value="Unassembled WGS sequence"/>
</dbReference>
<reference evidence="2" key="2">
    <citation type="submission" date="2023-05" db="EMBL/GenBank/DDBJ databases">
        <authorList>
            <consortium name="Lawrence Berkeley National Laboratory"/>
            <person name="Steindorff A."/>
            <person name="Hensen N."/>
            <person name="Bonometti L."/>
            <person name="Westerberg I."/>
            <person name="Brannstrom I.O."/>
            <person name="Guillou S."/>
            <person name="Cros-Aarteil S."/>
            <person name="Calhoun S."/>
            <person name="Haridas S."/>
            <person name="Kuo A."/>
            <person name="Mondo S."/>
            <person name="Pangilinan J."/>
            <person name="Riley R."/>
            <person name="Labutti K."/>
            <person name="Andreopoulos B."/>
            <person name="Lipzen A."/>
            <person name="Chen C."/>
            <person name="Yanf M."/>
            <person name="Daum C."/>
            <person name="Ng V."/>
            <person name="Clum A."/>
            <person name="Ohm R."/>
            <person name="Martin F."/>
            <person name="Silar P."/>
            <person name="Natvig D."/>
            <person name="Lalanne C."/>
            <person name="Gautier V."/>
            <person name="Ament-Velasquez S.L."/>
            <person name="Kruys A."/>
            <person name="Hutchinson M.I."/>
            <person name="Powell A.J."/>
            <person name="Barry K."/>
            <person name="Miller A.N."/>
            <person name="Grigoriev I.V."/>
            <person name="Debuchy R."/>
            <person name="Gladieux P."/>
            <person name="Thoren M.H."/>
            <person name="Johannesson H."/>
        </authorList>
    </citation>
    <scope>NUCLEOTIDE SEQUENCE</scope>
    <source>
        <strain evidence="2">CBS 123565</strain>
    </source>
</reference>
<gene>
    <name evidence="2" type="ORF">BT67DRAFT_5002</name>
</gene>
<reference evidence="2" key="1">
    <citation type="journal article" date="2023" name="Mol. Phylogenet. Evol.">
        <title>Genome-scale phylogeny and comparative genomics of the fungal order Sordariales.</title>
        <authorList>
            <person name="Hensen N."/>
            <person name="Bonometti L."/>
            <person name="Westerberg I."/>
            <person name="Brannstrom I.O."/>
            <person name="Guillou S."/>
            <person name="Cros-Aarteil S."/>
            <person name="Calhoun S."/>
            <person name="Haridas S."/>
            <person name="Kuo A."/>
            <person name="Mondo S."/>
            <person name="Pangilinan J."/>
            <person name="Riley R."/>
            <person name="LaButti K."/>
            <person name="Andreopoulos B."/>
            <person name="Lipzen A."/>
            <person name="Chen C."/>
            <person name="Yan M."/>
            <person name="Daum C."/>
            <person name="Ng V."/>
            <person name="Clum A."/>
            <person name="Steindorff A."/>
            <person name="Ohm R.A."/>
            <person name="Martin F."/>
            <person name="Silar P."/>
            <person name="Natvig D.O."/>
            <person name="Lalanne C."/>
            <person name="Gautier V."/>
            <person name="Ament-Velasquez S.L."/>
            <person name="Kruys A."/>
            <person name="Hutchinson M.I."/>
            <person name="Powell A.J."/>
            <person name="Barry K."/>
            <person name="Miller A.N."/>
            <person name="Grigoriev I.V."/>
            <person name="Debuchy R."/>
            <person name="Gladieux P."/>
            <person name="Hiltunen Thoren M."/>
            <person name="Johannesson H."/>
        </authorList>
    </citation>
    <scope>NUCLEOTIDE SEQUENCE</scope>
    <source>
        <strain evidence="2">CBS 123565</strain>
    </source>
</reference>
<dbReference type="AlphaFoldDB" id="A0AAN6USQ3"/>
<dbReference type="EMBL" id="MU853401">
    <property type="protein sequence ID" value="KAK4138269.1"/>
    <property type="molecule type" value="Genomic_DNA"/>
</dbReference>
<name>A0AAN6USQ3_9PEZI</name>
<organism evidence="2 3">
    <name type="scientific">Trichocladium antarcticum</name>
    <dbReference type="NCBI Taxonomy" id="1450529"/>
    <lineage>
        <taxon>Eukaryota</taxon>
        <taxon>Fungi</taxon>
        <taxon>Dikarya</taxon>
        <taxon>Ascomycota</taxon>
        <taxon>Pezizomycotina</taxon>
        <taxon>Sordariomycetes</taxon>
        <taxon>Sordariomycetidae</taxon>
        <taxon>Sordariales</taxon>
        <taxon>Chaetomiaceae</taxon>
        <taxon>Trichocladium</taxon>
    </lineage>
</organism>
<evidence type="ECO:0000313" key="3">
    <source>
        <dbReference type="Proteomes" id="UP001304895"/>
    </source>
</evidence>
<keyword evidence="3" id="KW-1185">Reference proteome</keyword>
<comment type="caution">
    <text evidence="2">The sequence shown here is derived from an EMBL/GenBank/DDBJ whole genome shotgun (WGS) entry which is preliminary data.</text>
</comment>
<proteinExistence type="predicted"/>
<evidence type="ECO:0000256" key="1">
    <source>
        <dbReference type="SAM" id="MobiDB-lite"/>
    </source>
</evidence>
<feature type="region of interest" description="Disordered" evidence="1">
    <location>
        <begin position="59"/>
        <end position="80"/>
    </location>
</feature>
<evidence type="ECO:0000313" key="2">
    <source>
        <dbReference type="EMBL" id="KAK4138269.1"/>
    </source>
</evidence>
<accession>A0AAN6USQ3</accession>
<protein>
    <submittedName>
        <fullName evidence="2">Uncharacterized protein</fullName>
    </submittedName>
</protein>